<name>A0ABT1E8A8_9FIRM</name>
<evidence type="ECO:0000313" key="1">
    <source>
        <dbReference type="EMBL" id="MCP1102053.1"/>
    </source>
</evidence>
<organism evidence="1 2">
    <name type="scientific">Aequitasia blattaphilus</name>
    <dbReference type="NCBI Taxonomy" id="2949332"/>
    <lineage>
        <taxon>Bacteria</taxon>
        <taxon>Bacillati</taxon>
        <taxon>Bacillota</taxon>
        <taxon>Clostridia</taxon>
        <taxon>Lachnospirales</taxon>
        <taxon>Lachnospiraceae</taxon>
        <taxon>Aequitasia</taxon>
    </lineage>
</organism>
<dbReference type="InterPro" id="IPR036390">
    <property type="entry name" value="WH_DNA-bd_sf"/>
</dbReference>
<accession>A0ABT1E8A8</accession>
<dbReference type="PANTHER" id="PTHR33202">
    <property type="entry name" value="ZINC UPTAKE REGULATION PROTEIN"/>
    <property type="match status" value="1"/>
</dbReference>
<dbReference type="Pfam" id="PF01475">
    <property type="entry name" value="FUR"/>
    <property type="match status" value="1"/>
</dbReference>
<keyword evidence="2" id="KW-1185">Reference proteome</keyword>
<dbReference type="InterPro" id="IPR002481">
    <property type="entry name" value="FUR"/>
</dbReference>
<dbReference type="Gene3D" id="1.10.10.10">
    <property type="entry name" value="Winged helix-like DNA-binding domain superfamily/Winged helix DNA-binding domain"/>
    <property type="match status" value="1"/>
</dbReference>
<dbReference type="PANTHER" id="PTHR33202:SF7">
    <property type="entry name" value="FERRIC UPTAKE REGULATION PROTEIN"/>
    <property type="match status" value="1"/>
</dbReference>
<dbReference type="EMBL" id="JAMZFW010000007">
    <property type="protein sequence ID" value="MCP1102053.1"/>
    <property type="molecule type" value="Genomic_DNA"/>
</dbReference>
<gene>
    <name evidence="1" type="ORF">NK125_06430</name>
</gene>
<dbReference type="RefSeq" id="WP_262065840.1">
    <property type="nucleotide sequence ID" value="NZ_JAMXOD010000007.1"/>
</dbReference>
<proteinExistence type="predicted"/>
<reference evidence="1 2" key="1">
    <citation type="journal article" date="2022" name="Genome Biol. Evol.">
        <title>Host diet, physiology and behaviors set the stage for Lachnospiraceae cladogenesis.</title>
        <authorList>
            <person name="Vera-Ponce De Leon A."/>
            <person name="Schneider M."/>
            <person name="Jahnes B.C."/>
            <person name="Sadowski V."/>
            <person name="Camuy-Velez L.A."/>
            <person name="Duan J."/>
            <person name="Sabree Z.L."/>
        </authorList>
    </citation>
    <scope>NUCLEOTIDE SEQUENCE [LARGE SCALE GENOMIC DNA]</scope>
    <source>
        <strain evidence="1 2">PAL113</strain>
    </source>
</reference>
<protein>
    <submittedName>
        <fullName evidence="1">Transcriptional repressor</fullName>
    </submittedName>
</protein>
<dbReference type="SUPFAM" id="SSF46785">
    <property type="entry name" value="Winged helix' DNA-binding domain"/>
    <property type="match status" value="1"/>
</dbReference>
<evidence type="ECO:0000313" key="2">
    <source>
        <dbReference type="Proteomes" id="UP001523566"/>
    </source>
</evidence>
<sequence>MNKEERVEEAIVLLREKGYRITNQRRVLLKLIIDNEYSSVKEVYYAVKKIDQNVGIATVYRTIQLLESLNLVKKEMTVSF</sequence>
<dbReference type="Proteomes" id="UP001523566">
    <property type="component" value="Unassembled WGS sequence"/>
</dbReference>
<dbReference type="InterPro" id="IPR036388">
    <property type="entry name" value="WH-like_DNA-bd_sf"/>
</dbReference>
<comment type="caution">
    <text evidence="1">The sequence shown here is derived from an EMBL/GenBank/DDBJ whole genome shotgun (WGS) entry which is preliminary data.</text>
</comment>